<gene>
    <name evidence="4" type="ORF">SAMN04488052_101659</name>
</gene>
<dbReference type="InterPro" id="IPR044996">
    <property type="entry name" value="COQ10-like"/>
</dbReference>
<dbReference type="Proteomes" id="UP000199657">
    <property type="component" value="Unassembled WGS sequence"/>
</dbReference>
<organism evidence="4 5">
    <name type="scientific">Aquisalimonas asiatica</name>
    <dbReference type="NCBI Taxonomy" id="406100"/>
    <lineage>
        <taxon>Bacteria</taxon>
        <taxon>Pseudomonadati</taxon>
        <taxon>Pseudomonadota</taxon>
        <taxon>Gammaproteobacteria</taxon>
        <taxon>Chromatiales</taxon>
        <taxon>Ectothiorhodospiraceae</taxon>
        <taxon>Aquisalimonas</taxon>
    </lineage>
</organism>
<feature type="domain" description="Coenzyme Q-binding protein COQ10 START" evidence="3">
    <location>
        <begin position="1"/>
        <end position="118"/>
    </location>
</feature>
<proteinExistence type="inferred from homology"/>
<evidence type="ECO:0000313" key="4">
    <source>
        <dbReference type="EMBL" id="SEO55276.1"/>
    </source>
</evidence>
<accession>A0A1H8QMK0</accession>
<evidence type="ECO:0000256" key="2">
    <source>
        <dbReference type="ARBA" id="ARBA00022649"/>
    </source>
</evidence>
<keyword evidence="2" id="KW-1277">Toxin-antitoxin system</keyword>
<sequence>MFDLVNDVDRYQEFLPWCSDSGVLEHNGDELKAYVTISKGGVSRSFTTRNRAQPGKMLEVRLIEGPFKRLDGYWRFQPLREDASKVSLDLEFEFSNSIVRMAFGRVFDQVANRMVDSFVKRADEVYGGGR</sequence>
<evidence type="ECO:0000256" key="1">
    <source>
        <dbReference type="ARBA" id="ARBA00008918"/>
    </source>
</evidence>
<keyword evidence="5" id="KW-1185">Reference proteome</keyword>
<dbReference type="GO" id="GO:0048039">
    <property type="term" value="F:ubiquinone binding"/>
    <property type="evidence" value="ECO:0007669"/>
    <property type="project" value="InterPro"/>
</dbReference>
<evidence type="ECO:0000313" key="5">
    <source>
        <dbReference type="Proteomes" id="UP000199657"/>
    </source>
</evidence>
<dbReference type="PANTHER" id="PTHR12901">
    <property type="entry name" value="SPERM PROTEIN HOMOLOG"/>
    <property type="match status" value="1"/>
</dbReference>
<dbReference type="AlphaFoldDB" id="A0A1H8QMK0"/>
<dbReference type="InterPro" id="IPR023393">
    <property type="entry name" value="START-like_dom_sf"/>
</dbReference>
<dbReference type="GO" id="GO:0045333">
    <property type="term" value="P:cellular respiration"/>
    <property type="evidence" value="ECO:0007669"/>
    <property type="project" value="InterPro"/>
</dbReference>
<dbReference type="SUPFAM" id="SSF55961">
    <property type="entry name" value="Bet v1-like"/>
    <property type="match status" value="1"/>
</dbReference>
<dbReference type="InterPro" id="IPR005031">
    <property type="entry name" value="COQ10_START"/>
</dbReference>
<dbReference type="CDD" id="cd07813">
    <property type="entry name" value="COQ10p_like"/>
    <property type="match status" value="1"/>
</dbReference>
<dbReference type="EMBL" id="FOEG01000001">
    <property type="protein sequence ID" value="SEO55276.1"/>
    <property type="molecule type" value="Genomic_DNA"/>
</dbReference>
<dbReference type="Gene3D" id="3.30.530.20">
    <property type="match status" value="1"/>
</dbReference>
<comment type="similarity">
    <text evidence="1">Belongs to the ribosome association toxin RatA family.</text>
</comment>
<dbReference type="STRING" id="406100.SAMN04488052_101659"/>
<evidence type="ECO:0000259" key="3">
    <source>
        <dbReference type="Pfam" id="PF03364"/>
    </source>
</evidence>
<reference evidence="4 5" key="1">
    <citation type="submission" date="2016-10" db="EMBL/GenBank/DDBJ databases">
        <authorList>
            <person name="de Groot N.N."/>
        </authorList>
    </citation>
    <scope>NUCLEOTIDE SEQUENCE [LARGE SCALE GENOMIC DNA]</scope>
    <source>
        <strain evidence="4 5">CGMCC 1.6291</strain>
    </source>
</reference>
<protein>
    <submittedName>
        <fullName evidence="4">Ribosome association toxin PasT (RatA) of the RatAB toxin-antitoxin module</fullName>
    </submittedName>
</protein>
<name>A0A1H8QMK0_9GAMM</name>
<dbReference type="Pfam" id="PF03364">
    <property type="entry name" value="Polyketide_cyc"/>
    <property type="match status" value="1"/>
</dbReference>
<dbReference type="PANTHER" id="PTHR12901:SF10">
    <property type="entry name" value="COENZYME Q-BINDING PROTEIN COQ10, MITOCHONDRIAL"/>
    <property type="match status" value="1"/>
</dbReference>